<name>A0A0F5JIH3_9BACT</name>
<evidence type="ECO:0000256" key="1">
    <source>
        <dbReference type="SAM" id="Phobius"/>
    </source>
</evidence>
<dbReference type="EMBL" id="AQHW01000013">
    <property type="protein sequence ID" value="KKB57400.1"/>
    <property type="molecule type" value="Genomic_DNA"/>
</dbReference>
<dbReference type="STRING" id="1203610.HMPREF1536_02122"/>
<evidence type="ECO:0000313" key="4">
    <source>
        <dbReference type="EMBL" id="KKB57400.1"/>
    </source>
</evidence>
<dbReference type="PIRSF" id="PIRSF018266">
    <property type="entry name" value="FecR"/>
    <property type="match status" value="1"/>
</dbReference>
<comment type="caution">
    <text evidence="4">The sequence shown here is derived from an EMBL/GenBank/DDBJ whole genome shotgun (WGS) entry which is preliminary data.</text>
</comment>
<dbReference type="RefSeq" id="WP_028730318.1">
    <property type="nucleotide sequence ID" value="NZ_KE386765.1"/>
</dbReference>
<dbReference type="GO" id="GO:0016989">
    <property type="term" value="F:sigma factor antagonist activity"/>
    <property type="evidence" value="ECO:0007669"/>
    <property type="project" value="TreeGrafter"/>
</dbReference>
<evidence type="ECO:0000259" key="3">
    <source>
        <dbReference type="Pfam" id="PF16344"/>
    </source>
</evidence>
<keyword evidence="1" id="KW-0812">Transmembrane</keyword>
<dbReference type="AlphaFoldDB" id="A0A0F5JIH3"/>
<dbReference type="PATRIC" id="fig|1203610.3.peg.2179"/>
<dbReference type="Pfam" id="PF04773">
    <property type="entry name" value="FecR"/>
    <property type="match status" value="1"/>
</dbReference>
<dbReference type="PANTHER" id="PTHR30273:SF2">
    <property type="entry name" value="PROTEIN FECR"/>
    <property type="match status" value="1"/>
</dbReference>
<gene>
    <name evidence="4" type="ORF">HMPREF1536_02122</name>
</gene>
<keyword evidence="1" id="KW-1133">Transmembrane helix</keyword>
<keyword evidence="5" id="KW-1185">Reference proteome</keyword>
<accession>A0A0F5JIH3</accession>
<dbReference type="InterPro" id="IPR032508">
    <property type="entry name" value="FecR_C"/>
</dbReference>
<dbReference type="Pfam" id="PF16344">
    <property type="entry name" value="FecR_C"/>
    <property type="match status" value="1"/>
</dbReference>
<dbReference type="Gene3D" id="2.60.120.1440">
    <property type="match status" value="1"/>
</dbReference>
<feature type="transmembrane region" description="Helical" evidence="1">
    <location>
        <begin position="79"/>
        <end position="103"/>
    </location>
</feature>
<reference evidence="4 5" key="1">
    <citation type="submission" date="2013-04" db="EMBL/GenBank/DDBJ databases">
        <title>The Genome Sequence of Parabacteroides gordonii DSM 23371.</title>
        <authorList>
            <consortium name="The Broad Institute Genomics Platform"/>
            <person name="Earl A."/>
            <person name="Ward D."/>
            <person name="Feldgarden M."/>
            <person name="Gevers D."/>
            <person name="Martens E."/>
            <person name="Sakamoto M."/>
            <person name="Benno Y."/>
            <person name="Suzuki N."/>
            <person name="Matsunaga N."/>
            <person name="Koshihara K."/>
            <person name="Seki M."/>
            <person name="Komiya H."/>
            <person name="Walker B."/>
            <person name="Young S."/>
            <person name="Zeng Q."/>
            <person name="Gargeya S."/>
            <person name="Fitzgerald M."/>
            <person name="Haas B."/>
            <person name="Abouelleil A."/>
            <person name="Allen A.W."/>
            <person name="Alvarado L."/>
            <person name="Arachchi H.M."/>
            <person name="Berlin A.M."/>
            <person name="Chapman S.B."/>
            <person name="Gainer-Dewar J."/>
            <person name="Goldberg J."/>
            <person name="Griggs A."/>
            <person name="Gujja S."/>
            <person name="Hansen M."/>
            <person name="Howarth C."/>
            <person name="Imamovic A."/>
            <person name="Ireland A."/>
            <person name="Larimer J."/>
            <person name="McCowan C."/>
            <person name="Murphy C."/>
            <person name="Pearson M."/>
            <person name="Poon T.W."/>
            <person name="Priest M."/>
            <person name="Roberts A."/>
            <person name="Saif S."/>
            <person name="Shea T."/>
            <person name="Sisk P."/>
            <person name="Sykes S."/>
            <person name="Wortman J."/>
            <person name="Nusbaum C."/>
            <person name="Birren B."/>
        </authorList>
    </citation>
    <scope>NUCLEOTIDE SEQUENCE [LARGE SCALE GENOMIC DNA]</scope>
    <source>
        <strain evidence="4 5">MS-1</strain>
    </source>
</reference>
<sequence length="326" mass="37491">MENEYTELIIGYLQGNLSEKEIDLFYDWVNESASNKELFFEIKAMYDAGISLGNALNVDESWQRLLNKKEKPQARRFSLWYRIASYAAVALIAVAVSSTYFFFYPAKVESDLFTKYIGGDGLEADIVELPDGTQVCLGAKTNFYYDKNYGKSQRIVYLEGEAYFEVAKQKEKPFIVKTMEQDIEVLGTKFNVMAYPTDSLVITTLLEGSVRLMTLGGGRETILRPDQQFIYNRNRKTASLNYVDARQYTSWTTGYYYFSEQTLDAILDRLSHVYGAEFTVLSKSLNKRTFTGTFYRGESIKDIMEVINLSVPIKYKIDKRHVTISE</sequence>
<proteinExistence type="predicted"/>
<keyword evidence="1" id="KW-0472">Membrane</keyword>
<dbReference type="InterPro" id="IPR006860">
    <property type="entry name" value="FecR"/>
</dbReference>
<organism evidence="4 5">
    <name type="scientific">Parabacteroides gordonii MS-1 = DSM 23371</name>
    <dbReference type="NCBI Taxonomy" id="1203610"/>
    <lineage>
        <taxon>Bacteria</taxon>
        <taxon>Pseudomonadati</taxon>
        <taxon>Bacteroidota</taxon>
        <taxon>Bacteroidia</taxon>
        <taxon>Bacteroidales</taxon>
        <taxon>Tannerellaceae</taxon>
        <taxon>Parabacteroides</taxon>
    </lineage>
</organism>
<dbReference type="Gene3D" id="3.55.50.30">
    <property type="match status" value="1"/>
</dbReference>
<dbReference type="InterPro" id="IPR012373">
    <property type="entry name" value="Ferrdict_sens_TM"/>
</dbReference>
<dbReference type="PANTHER" id="PTHR30273">
    <property type="entry name" value="PERIPLASMIC SIGNAL SENSOR AND SIGMA FACTOR ACTIVATOR FECR-RELATED"/>
    <property type="match status" value="1"/>
</dbReference>
<protein>
    <recommendedName>
        <fullName evidence="6">FecR protein domain-containing protein</fullName>
    </recommendedName>
</protein>
<evidence type="ECO:0008006" key="6">
    <source>
        <dbReference type="Google" id="ProtNLM"/>
    </source>
</evidence>
<feature type="domain" description="FecR protein" evidence="2">
    <location>
        <begin position="127"/>
        <end position="211"/>
    </location>
</feature>
<evidence type="ECO:0000313" key="5">
    <source>
        <dbReference type="Proteomes" id="UP000033035"/>
    </source>
</evidence>
<feature type="domain" description="Protein FecR C-terminal" evidence="3">
    <location>
        <begin position="255"/>
        <end position="324"/>
    </location>
</feature>
<dbReference type="Proteomes" id="UP000033035">
    <property type="component" value="Unassembled WGS sequence"/>
</dbReference>
<dbReference type="HOGENOM" id="CLU_050192_2_2_10"/>
<evidence type="ECO:0000259" key="2">
    <source>
        <dbReference type="Pfam" id="PF04773"/>
    </source>
</evidence>